<name>A0A6F8ZJE6_9FIRM</name>
<organism evidence="1 2">
    <name type="scientific">Candidatus Hydrogenisulfobacillus filiaventi</name>
    <dbReference type="NCBI Taxonomy" id="2707344"/>
    <lineage>
        <taxon>Bacteria</taxon>
        <taxon>Bacillati</taxon>
        <taxon>Bacillota</taxon>
        <taxon>Clostridia</taxon>
        <taxon>Eubacteriales</taxon>
        <taxon>Clostridiales Family XVII. Incertae Sedis</taxon>
        <taxon>Candidatus Hydrogenisulfobacillus</taxon>
    </lineage>
</organism>
<sequence length="62" mass="6871">MRWVIWHVRIERPPEPPLVFPAWTEPGTADPGIAPAPEPGPAAPAVPGWLERLRRLINPPPP</sequence>
<reference evidence="1 2" key="1">
    <citation type="submission" date="2020-02" db="EMBL/GenBank/DDBJ databases">
        <authorList>
            <person name="Hogendoorn C."/>
        </authorList>
    </citation>
    <scope>NUCLEOTIDE SEQUENCE [LARGE SCALE GENOMIC DNA]</scope>
    <source>
        <strain evidence="1">R501</strain>
    </source>
</reference>
<evidence type="ECO:0000313" key="1">
    <source>
        <dbReference type="EMBL" id="CAB1129710.1"/>
    </source>
</evidence>
<keyword evidence="1" id="KW-0396">Initiation factor</keyword>
<dbReference type="KEGG" id="hfv:R50_2213"/>
<evidence type="ECO:0000313" key="2">
    <source>
        <dbReference type="Proteomes" id="UP000503399"/>
    </source>
</evidence>
<keyword evidence="2" id="KW-1185">Reference proteome</keyword>
<accession>A0A6F8ZJE6</accession>
<dbReference type="GO" id="GO:0003743">
    <property type="term" value="F:translation initiation factor activity"/>
    <property type="evidence" value="ECO:0007669"/>
    <property type="project" value="UniProtKB-KW"/>
</dbReference>
<protein>
    <submittedName>
        <fullName evidence="1">Eukaryotic translation initiation factor 3 110 kDa subunit</fullName>
    </submittedName>
</protein>
<gene>
    <name evidence="1" type="ORF">R50_2213</name>
</gene>
<dbReference type="Proteomes" id="UP000503399">
    <property type="component" value="Chromosome"/>
</dbReference>
<proteinExistence type="predicted"/>
<dbReference type="AlphaFoldDB" id="A0A6F8ZJE6"/>
<dbReference type="EMBL" id="LR778114">
    <property type="protein sequence ID" value="CAB1129710.1"/>
    <property type="molecule type" value="Genomic_DNA"/>
</dbReference>
<keyword evidence="1" id="KW-0648">Protein biosynthesis</keyword>